<feature type="region of interest" description="Disordered" evidence="1">
    <location>
        <begin position="63"/>
        <end position="89"/>
    </location>
</feature>
<dbReference type="Proteomes" id="UP001295684">
    <property type="component" value="Unassembled WGS sequence"/>
</dbReference>
<reference evidence="2" key="1">
    <citation type="submission" date="2023-07" db="EMBL/GenBank/DDBJ databases">
        <authorList>
            <consortium name="AG Swart"/>
            <person name="Singh M."/>
            <person name="Singh A."/>
            <person name="Seah K."/>
            <person name="Emmerich C."/>
        </authorList>
    </citation>
    <scope>NUCLEOTIDE SEQUENCE</scope>
    <source>
        <strain evidence="2">DP1</strain>
    </source>
</reference>
<evidence type="ECO:0000313" key="2">
    <source>
        <dbReference type="EMBL" id="CAI2378546.1"/>
    </source>
</evidence>
<comment type="caution">
    <text evidence="2">The sequence shown here is derived from an EMBL/GenBank/DDBJ whole genome shotgun (WGS) entry which is preliminary data.</text>
</comment>
<organism evidence="2 3">
    <name type="scientific">Euplotes crassus</name>
    <dbReference type="NCBI Taxonomy" id="5936"/>
    <lineage>
        <taxon>Eukaryota</taxon>
        <taxon>Sar</taxon>
        <taxon>Alveolata</taxon>
        <taxon>Ciliophora</taxon>
        <taxon>Intramacronucleata</taxon>
        <taxon>Spirotrichea</taxon>
        <taxon>Hypotrichia</taxon>
        <taxon>Euplotida</taxon>
        <taxon>Euplotidae</taxon>
        <taxon>Moneuplotes</taxon>
    </lineage>
</organism>
<proteinExistence type="predicted"/>
<keyword evidence="3" id="KW-1185">Reference proteome</keyword>
<dbReference type="AlphaFoldDB" id="A0AAD2D381"/>
<name>A0AAD2D381_EUPCR</name>
<evidence type="ECO:0000256" key="1">
    <source>
        <dbReference type="SAM" id="MobiDB-lite"/>
    </source>
</evidence>
<accession>A0AAD2D381</accession>
<feature type="compositionally biased region" description="Basic residues" evidence="1">
    <location>
        <begin position="67"/>
        <end position="83"/>
    </location>
</feature>
<evidence type="ECO:0000313" key="3">
    <source>
        <dbReference type="Proteomes" id="UP001295684"/>
    </source>
</evidence>
<gene>
    <name evidence="2" type="ORF">ECRASSUSDP1_LOCUS19943</name>
</gene>
<sequence length="230" mass="26766">MEETVREKAGSRQGKYPNIEQMPDLKDFLTKIKLNFQLPGLKKEKPISISKNHPYLAVLSPVMNGRNSRRTNRSKRRKPRLNPHHSLCPRPITGVSTYYRATDGNKNNFIMKRAKNLLKKNKLLGQKELTSFNESCNPFSPVSGMDSNMVSFTKSFLLNGDYSKRSTSPTHKGKVRFFTRPQKAKEFEEEFKKQFLKYKLNENKMVKKLNIRYKRKDKVAPRVVLNKSVL</sequence>
<dbReference type="EMBL" id="CAMPGE010020283">
    <property type="protein sequence ID" value="CAI2378546.1"/>
    <property type="molecule type" value="Genomic_DNA"/>
</dbReference>
<protein>
    <submittedName>
        <fullName evidence="2">Uncharacterized protein</fullName>
    </submittedName>
</protein>